<evidence type="ECO:0000313" key="6">
    <source>
        <dbReference type="EMBL" id="MFD1056280.1"/>
    </source>
</evidence>
<evidence type="ECO:0000259" key="5">
    <source>
        <dbReference type="PROSITE" id="PS50977"/>
    </source>
</evidence>
<evidence type="ECO:0000313" key="7">
    <source>
        <dbReference type="Proteomes" id="UP001597046"/>
    </source>
</evidence>
<sequence>MSTGMNMDTKRKYTMGARAEAVEETGRRVVHALVSLAGERPFAEISLHDIAAGAGVSVQTVLRRFGSRDALFAVAMETAMSTVEEERRTPSGDAGAAVRTVVDHYEQRGRASLLLLAQEGHDQVAQKAAQLGKEMHRRWVRDAFSPATDDEVVLDLLVVATDVYTWKLLRLDRGHDRALTERRMRVLVGAVVASGAAPLDNEHASQGGKRRR</sequence>
<dbReference type="InterPro" id="IPR009057">
    <property type="entry name" value="Homeodomain-like_sf"/>
</dbReference>
<dbReference type="RefSeq" id="WP_386054341.1">
    <property type="nucleotide sequence ID" value="NZ_JBHTKH010000017.1"/>
</dbReference>
<evidence type="ECO:0000256" key="4">
    <source>
        <dbReference type="PROSITE-ProRule" id="PRU00335"/>
    </source>
</evidence>
<dbReference type="PROSITE" id="PS50977">
    <property type="entry name" value="HTH_TETR_2"/>
    <property type="match status" value="1"/>
</dbReference>
<evidence type="ECO:0000256" key="1">
    <source>
        <dbReference type="ARBA" id="ARBA00023015"/>
    </source>
</evidence>
<proteinExistence type="predicted"/>
<gene>
    <name evidence="6" type="ORF">ACFQ2V_18360</name>
</gene>
<dbReference type="InterPro" id="IPR016035">
    <property type="entry name" value="Acyl_Trfase/lysoPLipase"/>
</dbReference>
<dbReference type="SUPFAM" id="SSF46689">
    <property type="entry name" value="Homeodomain-like"/>
    <property type="match status" value="1"/>
</dbReference>
<dbReference type="InterPro" id="IPR050109">
    <property type="entry name" value="HTH-type_TetR-like_transc_reg"/>
</dbReference>
<keyword evidence="2 4" id="KW-0238">DNA-binding</keyword>
<keyword evidence="1" id="KW-0805">Transcription regulation</keyword>
<dbReference type="InterPro" id="IPR001647">
    <property type="entry name" value="HTH_TetR"/>
</dbReference>
<feature type="domain" description="HTH tetR-type" evidence="5">
    <location>
        <begin position="23"/>
        <end position="83"/>
    </location>
</feature>
<comment type="caution">
    <text evidence="6">The sequence shown here is derived from an EMBL/GenBank/DDBJ whole genome shotgun (WGS) entry which is preliminary data.</text>
</comment>
<dbReference type="Pfam" id="PF00440">
    <property type="entry name" value="TetR_N"/>
    <property type="match status" value="1"/>
</dbReference>
<dbReference type="PANTHER" id="PTHR30055">
    <property type="entry name" value="HTH-TYPE TRANSCRIPTIONAL REGULATOR RUTR"/>
    <property type="match status" value="1"/>
</dbReference>
<keyword evidence="7" id="KW-1185">Reference proteome</keyword>
<protein>
    <submittedName>
        <fullName evidence="6">TetR/AcrR family transcriptional regulator</fullName>
    </submittedName>
</protein>
<accession>A0ABW3N0J5</accession>
<dbReference type="SUPFAM" id="SSF52151">
    <property type="entry name" value="FabD/lysophospholipase-like"/>
    <property type="match status" value="1"/>
</dbReference>
<evidence type="ECO:0000256" key="2">
    <source>
        <dbReference type="ARBA" id="ARBA00023125"/>
    </source>
</evidence>
<dbReference type="EMBL" id="JBHTKH010000017">
    <property type="protein sequence ID" value="MFD1056280.1"/>
    <property type="molecule type" value="Genomic_DNA"/>
</dbReference>
<dbReference type="PANTHER" id="PTHR30055:SF234">
    <property type="entry name" value="HTH-TYPE TRANSCRIPTIONAL REGULATOR BETI"/>
    <property type="match status" value="1"/>
</dbReference>
<dbReference type="Gene3D" id="1.10.357.10">
    <property type="entry name" value="Tetracycline Repressor, domain 2"/>
    <property type="match status" value="1"/>
</dbReference>
<name>A0ABW3N0J5_9MICO</name>
<reference evidence="7" key="1">
    <citation type="journal article" date="2019" name="Int. J. Syst. Evol. Microbiol.">
        <title>The Global Catalogue of Microorganisms (GCM) 10K type strain sequencing project: providing services to taxonomists for standard genome sequencing and annotation.</title>
        <authorList>
            <consortium name="The Broad Institute Genomics Platform"/>
            <consortium name="The Broad Institute Genome Sequencing Center for Infectious Disease"/>
            <person name="Wu L."/>
            <person name="Ma J."/>
        </authorList>
    </citation>
    <scope>NUCLEOTIDE SEQUENCE [LARGE SCALE GENOMIC DNA]</scope>
    <source>
        <strain evidence="7">CCUG 57508</strain>
    </source>
</reference>
<evidence type="ECO:0000256" key="3">
    <source>
        <dbReference type="ARBA" id="ARBA00023163"/>
    </source>
</evidence>
<dbReference type="Proteomes" id="UP001597046">
    <property type="component" value="Unassembled WGS sequence"/>
</dbReference>
<keyword evidence="3" id="KW-0804">Transcription</keyword>
<feature type="DNA-binding region" description="H-T-H motif" evidence="4">
    <location>
        <begin position="46"/>
        <end position="65"/>
    </location>
</feature>
<organism evidence="6 7">
    <name type="scientific">Terrabacter terrigena</name>
    <dbReference type="NCBI Taxonomy" id="574718"/>
    <lineage>
        <taxon>Bacteria</taxon>
        <taxon>Bacillati</taxon>
        <taxon>Actinomycetota</taxon>
        <taxon>Actinomycetes</taxon>
        <taxon>Micrococcales</taxon>
        <taxon>Intrasporangiaceae</taxon>
        <taxon>Terrabacter</taxon>
    </lineage>
</organism>